<accession>A0AAP0HWP3</accession>
<comment type="caution">
    <text evidence="2">The sequence shown here is derived from an EMBL/GenBank/DDBJ whole genome shotgun (WGS) entry which is preliminary data.</text>
</comment>
<evidence type="ECO:0000313" key="2">
    <source>
        <dbReference type="EMBL" id="KAK9100497.1"/>
    </source>
</evidence>
<protein>
    <submittedName>
        <fullName evidence="2">Uncharacterized protein</fullName>
    </submittedName>
</protein>
<gene>
    <name evidence="2" type="ORF">Scep_023927</name>
</gene>
<feature type="compositionally biased region" description="Polar residues" evidence="1">
    <location>
        <begin position="271"/>
        <end position="282"/>
    </location>
</feature>
<sequence>MPPGLHFIPSRPHLNIQFYENILISTHSVYFEHLSRENSSEIDYSKFKIQKILTEEEWCKNYNYIVKTPFTYKEIVISTGKPPMFISYHDYIDAWRNILFYQDPHHHSWYITFKQNMKTSFPHWWVLDWWKKFGPIDEIFPAPVKKQYVAEKLPLLQFVAKYSIPWILKWEYATSPFIFHEENNNITFTYLSQDISCKWWNKFNYETIFAPKTPIKLHEFPTLNSSFKEVVSNKKPSTSTSAIDSDLAQVLLAKIEELQNDNRQLRREFQQVSSRCSSTPSIHLSDDDELR</sequence>
<dbReference type="PANTHER" id="PTHR48434">
    <property type="entry name" value="(RAPE) HYPOTHETICAL PROTEIN"/>
    <property type="match status" value="1"/>
</dbReference>
<proteinExistence type="predicted"/>
<dbReference type="Proteomes" id="UP001419268">
    <property type="component" value="Unassembled WGS sequence"/>
</dbReference>
<dbReference type="AlphaFoldDB" id="A0AAP0HWP3"/>
<keyword evidence="3" id="KW-1185">Reference proteome</keyword>
<feature type="region of interest" description="Disordered" evidence="1">
    <location>
        <begin position="271"/>
        <end position="291"/>
    </location>
</feature>
<reference evidence="2 3" key="1">
    <citation type="submission" date="2024-01" db="EMBL/GenBank/DDBJ databases">
        <title>Genome assemblies of Stephania.</title>
        <authorList>
            <person name="Yang L."/>
        </authorList>
    </citation>
    <scope>NUCLEOTIDE SEQUENCE [LARGE SCALE GENOMIC DNA]</scope>
    <source>
        <strain evidence="2">JXDWG</strain>
        <tissue evidence="2">Leaf</tissue>
    </source>
</reference>
<evidence type="ECO:0000256" key="1">
    <source>
        <dbReference type="SAM" id="MobiDB-lite"/>
    </source>
</evidence>
<name>A0AAP0HWP3_9MAGN</name>
<dbReference type="EMBL" id="JBBNAG010000010">
    <property type="protein sequence ID" value="KAK9100497.1"/>
    <property type="molecule type" value="Genomic_DNA"/>
</dbReference>
<evidence type="ECO:0000313" key="3">
    <source>
        <dbReference type="Proteomes" id="UP001419268"/>
    </source>
</evidence>
<dbReference type="PANTHER" id="PTHR48434:SF1">
    <property type="entry name" value="(RAPE) HYPOTHETICAL PROTEIN"/>
    <property type="match status" value="1"/>
</dbReference>
<organism evidence="2 3">
    <name type="scientific">Stephania cephalantha</name>
    <dbReference type="NCBI Taxonomy" id="152367"/>
    <lineage>
        <taxon>Eukaryota</taxon>
        <taxon>Viridiplantae</taxon>
        <taxon>Streptophyta</taxon>
        <taxon>Embryophyta</taxon>
        <taxon>Tracheophyta</taxon>
        <taxon>Spermatophyta</taxon>
        <taxon>Magnoliopsida</taxon>
        <taxon>Ranunculales</taxon>
        <taxon>Menispermaceae</taxon>
        <taxon>Menispermoideae</taxon>
        <taxon>Cissampelideae</taxon>
        <taxon>Stephania</taxon>
    </lineage>
</organism>